<keyword evidence="2" id="KW-0479">Metal-binding</keyword>
<dbReference type="Proteomes" id="UP000733744">
    <property type="component" value="Unassembled WGS sequence"/>
</dbReference>
<keyword evidence="7" id="KW-1185">Reference proteome</keyword>
<keyword evidence="4" id="KW-0408">Iron</keyword>
<dbReference type="InterPro" id="IPR036188">
    <property type="entry name" value="FAD/NAD-bd_sf"/>
</dbReference>
<keyword evidence="1" id="KW-0004">4Fe-4S</keyword>
<proteinExistence type="predicted"/>
<reference evidence="6 7" key="1">
    <citation type="journal article" date="2019" name="Antonie Van Leeuwenhoek">
        <title>Description of 'Ca. Methylobacter oryzae' KRF1, a novel species from the environmentally important Methylobacter clade 2.</title>
        <authorList>
            <person name="Khatri K."/>
            <person name="Mohite J.A."/>
            <person name="Pandit P.S."/>
            <person name="Bahulikar R."/>
            <person name="Rahalkar M.C."/>
        </authorList>
    </citation>
    <scope>NUCLEOTIDE SEQUENCE [LARGE SCALE GENOMIC DNA]</scope>
    <source>
        <strain evidence="6 7">KRF1</strain>
    </source>
</reference>
<evidence type="ECO:0000256" key="4">
    <source>
        <dbReference type="ARBA" id="ARBA00023004"/>
    </source>
</evidence>
<organism evidence="6 7">
    <name type="scientific">Candidatus Methylobacter oryzae</name>
    <dbReference type="NCBI Taxonomy" id="2497749"/>
    <lineage>
        <taxon>Bacteria</taxon>
        <taxon>Pseudomonadati</taxon>
        <taxon>Pseudomonadota</taxon>
        <taxon>Gammaproteobacteria</taxon>
        <taxon>Methylococcales</taxon>
        <taxon>Methylococcaceae</taxon>
        <taxon>Methylobacter</taxon>
    </lineage>
</organism>
<keyword evidence="3" id="KW-0560">Oxidoreductase</keyword>
<dbReference type="PANTHER" id="PTHR43498:SF1">
    <property type="entry name" value="COB--COM HETERODISULFIDE REDUCTASE IRON-SULFUR SUBUNIT A"/>
    <property type="match status" value="1"/>
</dbReference>
<evidence type="ECO:0000256" key="5">
    <source>
        <dbReference type="ARBA" id="ARBA00023014"/>
    </source>
</evidence>
<evidence type="ECO:0000313" key="7">
    <source>
        <dbReference type="Proteomes" id="UP000733744"/>
    </source>
</evidence>
<accession>A0ABY3C6B6</accession>
<evidence type="ECO:0000313" key="6">
    <source>
        <dbReference type="EMBL" id="TRW90811.1"/>
    </source>
</evidence>
<sequence>MSALSPALVIAGAGATGIACALAAARQKIPVVLLEKSDRLGGTVTGALIHTLGGFFDDRGDALNPGLSAELIDRLVEASPYTCKRRIGKTWVLNVDPAIYQQVISRWLNEYPGINVCYRTGISHAAINAQRIEAVTVNCDEQSRTLDTLAVVDATGRADIVRSIDSLWVSEGSALAGLIVQLGGVSPGTLDFPKGPALLRHIRKAVENHELPPECATLWLDGGVYPDEIYLKFNLPANDYDHARMLTVVNRLLAFLQVRPGFADAFIRCDGQLGIRDGGRVYGDYTLTEADLKQGRQFDDAVCRAAWPIEYWHPEHGVSLDYFPPGHSYQIPLKALKVGGLNNFFAAGKCFSAEPRAQASARVVGSCWAMGEGLINAYFGKS</sequence>
<evidence type="ECO:0000256" key="3">
    <source>
        <dbReference type="ARBA" id="ARBA00023002"/>
    </source>
</evidence>
<gene>
    <name evidence="6" type="ORF">EKO24_017790</name>
</gene>
<evidence type="ECO:0000256" key="2">
    <source>
        <dbReference type="ARBA" id="ARBA00022723"/>
    </source>
</evidence>
<dbReference type="EMBL" id="RYFG02000115">
    <property type="protein sequence ID" value="TRW90811.1"/>
    <property type="molecule type" value="Genomic_DNA"/>
</dbReference>
<protein>
    <submittedName>
        <fullName evidence="6">FAD-dependent oxidoreductase</fullName>
    </submittedName>
</protein>
<evidence type="ECO:0000256" key="1">
    <source>
        <dbReference type="ARBA" id="ARBA00022485"/>
    </source>
</evidence>
<comment type="caution">
    <text evidence="6">The sequence shown here is derived from an EMBL/GenBank/DDBJ whole genome shotgun (WGS) entry which is preliminary data.</text>
</comment>
<keyword evidence="5" id="KW-0411">Iron-sulfur</keyword>
<dbReference type="PANTHER" id="PTHR43498">
    <property type="entry name" value="FERREDOXIN:COB-COM HETERODISULFIDE REDUCTASE SUBUNIT A"/>
    <property type="match status" value="1"/>
</dbReference>
<dbReference type="RefSeq" id="WP_127027580.1">
    <property type="nucleotide sequence ID" value="NZ_RYFG02000115.1"/>
</dbReference>
<dbReference type="Gene3D" id="3.50.50.60">
    <property type="entry name" value="FAD/NAD(P)-binding domain"/>
    <property type="match status" value="1"/>
</dbReference>
<dbReference type="SUPFAM" id="SSF51905">
    <property type="entry name" value="FAD/NAD(P)-binding domain"/>
    <property type="match status" value="1"/>
</dbReference>
<name>A0ABY3C6B6_9GAMM</name>
<dbReference type="Pfam" id="PF12831">
    <property type="entry name" value="FAD_oxidored"/>
    <property type="match status" value="2"/>
</dbReference>
<dbReference type="InterPro" id="IPR039650">
    <property type="entry name" value="HdrA-like"/>
</dbReference>